<dbReference type="EMBL" id="VSSQ01142842">
    <property type="protein sequence ID" value="MPN63423.1"/>
    <property type="molecule type" value="Genomic_DNA"/>
</dbReference>
<organism evidence="1">
    <name type="scientific">bioreactor metagenome</name>
    <dbReference type="NCBI Taxonomy" id="1076179"/>
    <lineage>
        <taxon>unclassified sequences</taxon>
        <taxon>metagenomes</taxon>
        <taxon>ecological metagenomes</taxon>
    </lineage>
</organism>
<evidence type="ECO:0000313" key="1">
    <source>
        <dbReference type="EMBL" id="MPN63423.1"/>
    </source>
</evidence>
<comment type="caution">
    <text evidence="1">The sequence shown here is derived from an EMBL/GenBank/DDBJ whole genome shotgun (WGS) entry which is preliminary data.</text>
</comment>
<proteinExistence type="predicted"/>
<reference evidence="1" key="1">
    <citation type="submission" date="2019-08" db="EMBL/GenBank/DDBJ databases">
        <authorList>
            <person name="Kucharzyk K."/>
            <person name="Murdoch R.W."/>
            <person name="Higgins S."/>
            <person name="Loffler F."/>
        </authorList>
    </citation>
    <scope>NUCLEOTIDE SEQUENCE</scope>
</reference>
<gene>
    <name evidence="1" type="ORF">SDC9_211182</name>
</gene>
<accession>A0A645JW44</accession>
<sequence>MRQPCFQTLRVLRACAQTSAVWRAQHHGHRALAAEHVARLRGLVDQRIHGQRDEVHEHDFDDGLQAGERRAHGRRGDRRFGNRRVDHAFFAELLQQPACGLERAARMRDILAHHDHRGVLCHAVGHGLGDCVHITHFSRGAHARASCSVCV</sequence>
<protein>
    <submittedName>
        <fullName evidence="1">Uncharacterized protein</fullName>
    </submittedName>
</protein>
<name>A0A645JW44_9ZZZZ</name>
<dbReference type="AlphaFoldDB" id="A0A645JW44"/>